<feature type="domain" description="PRELI/MSF1" evidence="1">
    <location>
        <begin position="1"/>
        <end position="171"/>
    </location>
</feature>
<organism evidence="2 3">
    <name type="scientific">Sinanodonta woodiana</name>
    <name type="common">Chinese pond mussel</name>
    <name type="synonym">Anodonta woodiana</name>
    <dbReference type="NCBI Taxonomy" id="1069815"/>
    <lineage>
        <taxon>Eukaryota</taxon>
        <taxon>Metazoa</taxon>
        <taxon>Spiralia</taxon>
        <taxon>Lophotrochozoa</taxon>
        <taxon>Mollusca</taxon>
        <taxon>Bivalvia</taxon>
        <taxon>Autobranchia</taxon>
        <taxon>Heteroconchia</taxon>
        <taxon>Palaeoheterodonta</taxon>
        <taxon>Unionida</taxon>
        <taxon>Unionoidea</taxon>
        <taxon>Unionidae</taxon>
        <taxon>Unioninae</taxon>
        <taxon>Sinanodonta</taxon>
    </lineage>
</organism>
<gene>
    <name evidence="2" type="ORF">ACJMK2_010317</name>
</gene>
<comment type="caution">
    <text evidence="2">The sequence shown here is derived from an EMBL/GenBank/DDBJ whole genome shotgun (WGS) entry which is preliminary data.</text>
</comment>
<dbReference type="AlphaFoldDB" id="A0ABD3VF20"/>
<proteinExistence type="predicted"/>
<dbReference type="InterPro" id="IPR037365">
    <property type="entry name" value="Slowmo/Ups"/>
</dbReference>
<sequence>MKIWTSEHTFHHPWETVVKAAWQKYPNPMNPSVVGLDVVDRTVDKNGILRSHRLLSTKWGLPNWAAKILGRDRICYASEHSEVDHKKRMMTLRSRNLTFSNLIIIDEELVYCPDPKDPAKTILKQEAVVTVEGIPLSSYMENVVTDTISSNANKARKAGNGMGNWEDYRRSK</sequence>
<evidence type="ECO:0000313" key="3">
    <source>
        <dbReference type="Proteomes" id="UP001634394"/>
    </source>
</evidence>
<keyword evidence="3" id="KW-1185">Reference proteome</keyword>
<dbReference type="InterPro" id="IPR006797">
    <property type="entry name" value="PRELI/MSF1_dom"/>
</dbReference>
<reference evidence="2 3" key="1">
    <citation type="submission" date="2024-11" db="EMBL/GenBank/DDBJ databases">
        <title>Chromosome-level genome assembly of the freshwater bivalve Anodonta woodiana.</title>
        <authorList>
            <person name="Chen X."/>
        </authorList>
    </citation>
    <scope>NUCLEOTIDE SEQUENCE [LARGE SCALE GENOMIC DNA]</scope>
    <source>
        <strain evidence="2">MN2024</strain>
        <tissue evidence="2">Gills</tissue>
    </source>
</reference>
<name>A0ABD3VF20_SINWO</name>
<dbReference type="PROSITE" id="PS50904">
    <property type="entry name" value="PRELI_MSF1"/>
    <property type="match status" value="1"/>
</dbReference>
<accession>A0ABD3VF20</accession>
<protein>
    <recommendedName>
        <fullName evidence="1">PRELI/MSF1 domain-containing protein</fullName>
    </recommendedName>
</protein>
<dbReference type="EMBL" id="JBJQND010000012">
    <property type="protein sequence ID" value="KAL3860157.1"/>
    <property type="molecule type" value="Genomic_DNA"/>
</dbReference>
<evidence type="ECO:0000259" key="1">
    <source>
        <dbReference type="PROSITE" id="PS50904"/>
    </source>
</evidence>
<dbReference type="PANTHER" id="PTHR11158">
    <property type="entry name" value="MSF1/PX19 RELATED"/>
    <property type="match status" value="1"/>
</dbReference>
<dbReference type="Proteomes" id="UP001634394">
    <property type="component" value="Unassembled WGS sequence"/>
</dbReference>
<evidence type="ECO:0000313" key="2">
    <source>
        <dbReference type="EMBL" id="KAL3860157.1"/>
    </source>
</evidence>
<dbReference type="Pfam" id="PF04707">
    <property type="entry name" value="PRELI"/>
    <property type="match status" value="1"/>
</dbReference>